<accession>A0A423W0E4</accession>
<dbReference type="AlphaFoldDB" id="A0A423W0E4"/>
<proteinExistence type="predicted"/>
<dbReference type="Pfam" id="PF06985">
    <property type="entry name" value="HET"/>
    <property type="match status" value="1"/>
</dbReference>
<dbReference type="InterPro" id="IPR013169">
    <property type="entry name" value="mRNA_splic_Cwf18-like"/>
</dbReference>
<feature type="compositionally biased region" description="Basic and acidic residues" evidence="1">
    <location>
        <begin position="790"/>
        <end position="803"/>
    </location>
</feature>
<feature type="region of interest" description="Disordered" evidence="1">
    <location>
        <begin position="1058"/>
        <end position="1080"/>
    </location>
</feature>
<dbReference type="STRING" id="356882.A0A423W0E4"/>
<evidence type="ECO:0000259" key="2">
    <source>
        <dbReference type="Pfam" id="PF06985"/>
    </source>
</evidence>
<feature type="domain" description="Heterokaryon incompatibility" evidence="2">
    <location>
        <begin position="265"/>
        <end position="416"/>
    </location>
</feature>
<dbReference type="Proteomes" id="UP000283895">
    <property type="component" value="Unassembled WGS sequence"/>
</dbReference>
<name>A0A423W0E4_9PEZI</name>
<feature type="region of interest" description="Disordered" evidence="1">
    <location>
        <begin position="901"/>
        <end position="984"/>
    </location>
</feature>
<comment type="caution">
    <text evidence="3">The sequence shown here is derived from an EMBL/GenBank/DDBJ whole genome shotgun (WGS) entry which is preliminary data.</text>
</comment>
<protein>
    <recommendedName>
        <fullName evidence="2">Heterokaryon incompatibility domain-containing protein</fullName>
    </recommendedName>
</protein>
<evidence type="ECO:0000313" key="3">
    <source>
        <dbReference type="EMBL" id="ROV96775.1"/>
    </source>
</evidence>
<feature type="compositionally biased region" description="Basic and acidic residues" evidence="1">
    <location>
        <begin position="1058"/>
        <end position="1067"/>
    </location>
</feature>
<sequence length="1108" mass="124648">MALLNSNEILEINKKIKTFVIVRAGSTAADDVDLFVVTPPPAVQDTAHRAPVQSMTSVCNTCQCALEYFSYYLDTAKSGGKAAVEHLPASYLLHAGVQTLLSGDDAECHLCVLIMADLRTKRLALESIDQSNIEMCWRSEELTPSLIHFALTHKGHERTTNNYWNFFKLQLWPCSEFDLGLFGEESSSEFERHGNTGSEHSRDRAVQWLSRCQANEDGRHNQCNQRRSGWLPTRLLDVTDALKTSVLKLVTPHDHPDAFVSNDQYLTLSHCWGAWGSKELPVLTTENLNERQTQGLDISLLPRTFKDALEIAQWFQVRWLWIDSLCIVQDSTDDWEQEAVMMYSVYKNALLNISADDSNDARWGCFRNRHPLTVCPMRLQIPGLDDWAAWLAPDSNAIFGAVSKAPLAKRAWVFQERQLSRRVLHFTSSELVWECCAEGPHFACEIFPEGAPLKTVFDDRPKIQSTFDVSSSAEPYKAWDRLCEAYSEKTLRYVTDKAVALSGLAQEFQASCPNDTYVAGLWRSRLPNSLLWKSSSQSGRHETHEYIAPSWSWLSIDGSISHHAPSETEHSLIDIIRVATDPAIPSEPTASLRSASLHLRGYLRPVEIRPDYERKPWYMLAIGGGKRHRLIVKDGGQEIVNDHRLSFGFSFDVPSEENSGPTSVAGYFLPVCIEQPTESAGKVIRGLLVEPVSDDLMTFRRIGIMSVEGPQCLPIQYRLKNHQDNDDDSKEENSPLWSALEDLMRPSYEELESLRQDTEDDDGKAESQSGANDRDNETQIGAIETEEQDVEGRLAELTVKEEEAVGAELDGEKEGNDAVDDPQPKVDLSSIDALERMYALDSTFVKSELEAQFECPICGINIPVELQIYRPNLDIHSAKMSAPHATLSAATDDRKARLAKLKSLKRKQPEDEIVPPESDRHVSPAQPAPAAAGEEEKQEQQEQKQQQQELEKETARIQLSGRNYDPETKGPKLGFEAPPTLGPDEKTLEEQAAELEAEIRRKAAEEAKEDKGIDLFKLQPKKPNWDLKRELNKKLDVLNVRTDNAIARLVRERLQEKKVETQKKDGNVADGEAVAAGMEGGELEEIVRLREREEEAEERRENEAIDAA</sequence>
<organism evidence="3 4">
    <name type="scientific">Cytospora schulzeri</name>
    <dbReference type="NCBI Taxonomy" id="448051"/>
    <lineage>
        <taxon>Eukaryota</taxon>
        <taxon>Fungi</taxon>
        <taxon>Dikarya</taxon>
        <taxon>Ascomycota</taxon>
        <taxon>Pezizomycotina</taxon>
        <taxon>Sordariomycetes</taxon>
        <taxon>Sordariomycetidae</taxon>
        <taxon>Diaporthales</taxon>
        <taxon>Cytosporaceae</taxon>
        <taxon>Cytospora</taxon>
    </lineage>
</organism>
<reference evidence="3 4" key="1">
    <citation type="submission" date="2015-09" db="EMBL/GenBank/DDBJ databases">
        <title>Host preference determinants of Valsa canker pathogens revealed by comparative genomics.</title>
        <authorList>
            <person name="Yin Z."/>
            <person name="Huang L."/>
        </authorList>
    </citation>
    <scope>NUCLEOTIDE SEQUENCE [LARGE SCALE GENOMIC DNA]</scope>
    <source>
        <strain evidence="3 4">03-1</strain>
    </source>
</reference>
<gene>
    <name evidence="3" type="ORF">VMCG_07883</name>
</gene>
<dbReference type="InterPro" id="IPR010730">
    <property type="entry name" value="HET"/>
</dbReference>
<dbReference type="PANTHER" id="PTHR33112:SF10">
    <property type="entry name" value="TOL"/>
    <property type="match status" value="1"/>
</dbReference>
<dbReference type="Pfam" id="PF08315">
    <property type="entry name" value="cwf18"/>
    <property type="match status" value="1"/>
</dbReference>
<evidence type="ECO:0000313" key="4">
    <source>
        <dbReference type="Proteomes" id="UP000283895"/>
    </source>
</evidence>
<dbReference type="OrthoDB" id="5362512at2759"/>
<feature type="region of interest" description="Disordered" evidence="1">
    <location>
        <begin position="752"/>
        <end position="825"/>
    </location>
</feature>
<dbReference type="EMBL" id="LKEA01000031">
    <property type="protein sequence ID" value="ROV96775.1"/>
    <property type="molecule type" value="Genomic_DNA"/>
</dbReference>
<evidence type="ECO:0000256" key="1">
    <source>
        <dbReference type="SAM" id="MobiDB-lite"/>
    </source>
</evidence>
<dbReference type="PANTHER" id="PTHR33112">
    <property type="entry name" value="DOMAIN PROTEIN, PUTATIVE-RELATED"/>
    <property type="match status" value="1"/>
</dbReference>
<keyword evidence="4" id="KW-1185">Reference proteome</keyword>